<evidence type="ECO:0000256" key="1">
    <source>
        <dbReference type="SAM" id="Phobius"/>
    </source>
</evidence>
<evidence type="ECO:0000313" key="3">
    <source>
        <dbReference type="Proteomes" id="UP001270362"/>
    </source>
</evidence>
<dbReference type="AlphaFoldDB" id="A0AAE0X352"/>
<evidence type="ECO:0000313" key="2">
    <source>
        <dbReference type="EMBL" id="KAK3683866.1"/>
    </source>
</evidence>
<name>A0AAE0X352_9PEZI</name>
<gene>
    <name evidence="2" type="ORF">B0T22DRAFT_264074</name>
</gene>
<proteinExistence type="predicted"/>
<keyword evidence="1" id="KW-0812">Transmembrane</keyword>
<reference evidence="2" key="1">
    <citation type="journal article" date="2023" name="Mol. Phylogenet. Evol.">
        <title>Genome-scale phylogeny and comparative genomics of the fungal order Sordariales.</title>
        <authorList>
            <person name="Hensen N."/>
            <person name="Bonometti L."/>
            <person name="Westerberg I."/>
            <person name="Brannstrom I.O."/>
            <person name="Guillou S."/>
            <person name="Cros-Aarteil S."/>
            <person name="Calhoun S."/>
            <person name="Haridas S."/>
            <person name="Kuo A."/>
            <person name="Mondo S."/>
            <person name="Pangilinan J."/>
            <person name="Riley R."/>
            <person name="LaButti K."/>
            <person name="Andreopoulos B."/>
            <person name="Lipzen A."/>
            <person name="Chen C."/>
            <person name="Yan M."/>
            <person name="Daum C."/>
            <person name="Ng V."/>
            <person name="Clum A."/>
            <person name="Steindorff A."/>
            <person name="Ohm R.A."/>
            <person name="Martin F."/>
            <person name="Silar P."/>
            <person name="Natvig D.O."/>
            <person name="Lalanne C."/>
            <person name="Gautier V."/>
            <person name="Ament-Velasquez S.L."/>
            <person name="Kruys A."/>
            <person name="Hutchinson M.I."/>
            <person name="Powell A.J."/>
            <person name="Barry K."/>
            <person name="Miller A.N."/>
            <person name="Grigoriev I.V."/>
            <person name="Debuchy R."/>
            <person name="Gladieux P."/>
            <person name="Hiltunen Thoren M."/>
            <person name="Johannesson H."/>
        </authorList>
    </citation>
    <scope>NUCLEOTIDE SEQUENCE</scope>
    <source>
        <strain evidence="2">CBS 314.62</strain>
    </source>
</reference>
<dbReference type="EMBL" id="JAULSO010000004">
    <property type="protein sequence ID" value="KAK3683866.1"/>
    <property type="molecule type" value="Genomic_DNA"/>
</dbReference>
<comment type="caution">
    <text evidence="2">The sequence shown here is derived from an EMBL/GenBank/DDBJ whole genome shotgun (WGS) entry which is preliminary data.</text>
</comment>
<keyword evidence="1" id="KW-1133">Transmembrane helix</keyword>
<keyword evidence="3" id="KW-1185">Reference proteome</keyword>
<sequence>MYMMDQQSPARPQTIDNQRYHGQNNITALHSLSGSIHCTGLTTPLHSLTHSFKISPKLHTRALLQFSASILLYREDKTRQEKRPTYSNGPKPFIFQLLLSFFVSFFLLLYPLSKARFESNSGALRPPSMHACIHTTSEPGHAMPCHAKPRHSHIPRGIFNQTMPNQDAFFCSIPLSRQEKQVYKTNPSP</sequence>
<feature type="transmembrane region" description="Helical" evidence="1">
    <location>
        <begin position="93"/>
        <end position="112"/>
    </location>
</feature>
<organism evidence="2 3">
    <name type="scientific">Podospora appendiculata</name>
    <dbReference type="NCBI Taxonomy" id="314037"/>
    <lineage>
        <taxon>Eukaryota</taxon>
        <taxon>Fungi</taxon>
        <taxon>Dikarya</taxon>
        <taxon>Ascomycota</taxon>
        <taxon>Pezizomycotina</taxon>
        <taxon>Sordariomycetes</taxon>
        <taxon>Sordariomycetidae</taxon>
        <taxon>Sordariales</taxon>
        <taxon>Podosporaceae</taxon>
        <taxon>Podospora</taxon>
    </lineage>
</organism>
<accession>A0AAE0X352</accession>
<reference evidence="2" key="2">
    <citation type="submission" date="2023-06" db="EMBL/GenBank/DDBJ databases">
        <authorList>
            <consortium name="Lawrence Berkeley National Laboratory"/>
            <person name="Haridas S."/>
            <person name="Hensen N."/>
            <person name="Bonometti L."/>
            <person name="Westerberg I."/>
            <person name="Brannstrom I.O."/>
            <person name="Guillou S."/>
            <person name="Cros-Aarteil S."/>
            <person name="Calhoun S."/>
            <person name="Kuo A."/>
            <person name="Mondo S."/>
            <person name="Pangilinan J."/>
            <person name="Riley R."/>
            <person name="Labutti K."/>
            <person name="Andreopoulos B."/>
            <person name="Lipzen A."/>
            <person name="Chen C."/>
            <person name="Yanf M."/>
            <person name="Daum C."/>
            <person name="Ng V."/>
            <person name="Clum A."/>
            <person name="Steindorff A."/>
            <person name="Ohm R."/>
            <person name="Martin F."/>
            <person name="Silar P."/>
            <person name="Natvig D."/>
            <person name="Lalanne C."/>
            <person name="Gautier V."/>
            <person name="Ament-Velasquez S.L."/>
            <person name="Kruys A."/>
            <person name="Hutchinson M.I."/>
            <person name="Powell A.J."/>
            <person name="Barry K."/>
            <person name="Miller A.N."/>
            <person name="Grigoriev I.V."/>
            <person name="Debuchy R."/>
            <person name="Gladieux P."/>
            <person name="Thoren M.H."/>
            <person name="Johannesson H."/>
        </authorList>
    </citation>
    <scope>NUCLEOTIDE SEQUENCE</scope>
    <source>
        <strain evidence="2">CBS 314.62</strain>
    </source>
</reference>
<keyword evidence="1" id="KW-0472">Membrane</keyword>
<protein>
    <submittedName>
        <fullName evidence="2">Uncharacterized protein</fullName>
    </submittedName>
</protein>
<dbReference type="Proteomes" id="UP001270362">
    <property type="component" value="Unassembled WGS sequence"/>
</dbReference>